<keyword evidence="6" id="KW-0804">Transcription</keyword>
<evidence type="ECO:0000256" key="4">
    <source>
        <dbReference type="ARBA" id="ARBA00022679"/>
    </source>
</evidence>
<feature type="non-terminal residue" evidence="9">
    <location>
        <position position="371"/>
    </location>
</feature>
<feature type="domain" description="DNA-directed RNA polymerase C-terminal" evidence="8">
    <location>
        <begin position="111"/>
        <end position="222"/>
    </location>
</feature>
<name>A0A382NAJ4_9ZZZZ</name>
<gene>
    <name evidence="9" type="ORF">METZ01_LOCUS310412</name>
</gene>
<comment type="similarity">
    <text evidence="1">Belongs to the phage and mitochondrial RNA polymerase family.</text>
</comment>
<keyword evidence="3" id="KW-0240">DNA-directed RNA polymerase</keyword>
<dbReference type="SUPFAM" id="SSF56672">
    <property type="entry name" value="DNA/RNA polymerases"/>
    <property type="match status" value="1"/>
</dbReference>
<evidence type="ECO:0000256" key="3">
    <source>
        <dbReference type="ARBA" id="ARBA00022478"/>
    </source>
</evidence>
<evidence type="ECO:0000256" key="6">
    <source>
        <dbReference type="ARBA" id="ARBA00023163"/>
    </source>
</evidence>
<dbReference type="Pfam" id="PF00940">
    <property type="entry name" value="RNA_pol"/>
    <property type="match status" value="1"/>
</dbReference>
<dbReference type="GO" id="GO:0003899">
    <property type="term" value="F:DNA-directed RNA polymerase activity"/>
    <property type="evidence" value="ECO:0007669"/>
    <property type="project" value="UniProtKB-EC"/>
</dbReference>
<sequence>VWEKKHLLLGNRFTKHDKPVAYDVVNKLQKIPWEIDPDTYLFEKPTNRTMDKQQFLRVVEEYLGIPFHFVWRYDSRGRSYSSGYDLNLQTDEYGKALVSFHNKEKITNLPNLYIAIANHAGKDKLTWKEREKWFLSQKVDDISWKEPILGRKAIRALTDTINGKPSGYVMSLDATSSGLQIMAVISGCKETAKLVNCIDPNKRYDIYTEVADLMNKHTSKPIRRVIAKEVTMTHFYNSKAQPKSLLSKTELSVFYEVINGLFPGADNVMSAINTCWDSQKDHHTWVMPDGHTVYVPVVESTTFTYSDPEFGEIPFTYDNQISSDNFRSLCPNVIHSIDGYIAREMIRRCDFQLSHVHDCFVFNPNYLQEVT</sequence>
<evidence type="ECO:0000259" key="8">
    <source>
        <dbReference type="Pfam" id="PF00940"/>
    </source>
</evidence>
<dbReference type="GO" id="GO:0034245">
    <property type="term" value="C:mitochondrial DNA-directed RNA polymerase complex"/>
    <property type="evidence" value="ECO:0007669"/>
    <property type="project" value="TreeGrafter"/>
</dbReference>
<reference evidence="9" key="1">
    <citation type="submission" date="2018-05" db="EMBL/GenBank/DDBJ databases">
        <authorList>
            <person name="Lanie J.A."/>
            <person name="Ng W.-L."/>
            <person name="Kazmierczak K.M."/>
            <person name="Andrzejewski T.M."/>
            <person name="Davidsen T.M."/>
            <person name="Wayne K.J."/>
            <person name="Tettelin H."/>
            <person name="Glass J.I."/>
            <person name="Rusch D."/>
            <person name="Podicherti R."/>
            <person name="Tsui H.-C.T."/>
            <person name="Winkler M.E."/>
        </authorList>
    </citation>
    <scope>NUCLEOTIDE SEQUENCE</scope>
</reference>
<feature type="non-terminal residue" evidence="9">
    <location>
        <position position="1"/>
    </location>
</feature>
<accession>A0A382NAJ4</accession>
<dbReference type="InterPro" id="IPR043502">
    <property type="entry name" value="DNA/RNA_pol_sf"/>
</dbReference>
<dbReference type="AlphaFoldDB" id="A0A382NAJ4"/>
<dbReference type="PANTHER" id="PTHR10102:SF0">
    <property type="entry name" value="DNA-DIRECTED RNA POLYMERASE, MITOCHONDRIAL"/>
    <property type="match status" value="1"/>
</dbReference>
<organism evidence="9">
    <name type="scientific">marine metagenome</name>
    <dbReference type="NCBI Taxonomy" id="408172"/>
    <lineage>
        <taxon>unclassified sequences</taxon>
        <taxon>metagenomes</taxon>
        <taxon>ecological metagenomes</taxon>
    </lineage>
</organism>
<evidence type="ECO:0000256" key="1">
    <source>
        <dbReference type="ARBA" id="ARBA00009493"/>
    </source>
</evidence>
<dbReference type="EMBL" id="UINC01098777">
    <property type="protein sequence ID" value="SVC57558.1"/>
    <property type="molecule type" value="Genomic_DNA"/>
</dbReference>
<dbReference type="InterPro" id="IPR046950">
    <property type="entry name" value="DNA-dir_Rpol_C_phage-type"/>
</dbReference>
<comment type="catalytic activity">
    <reaction evidence="7">
        <text>RNA(n) + a ribonucleoside 5'-triphosphate = RNA(n+1) + diphosphate</text>
        <dbReference type="Rhea" id="RHEA:21248"/>
        <dbReference type="Rhea" id="RHEA-COMP:14527"/>
        <dbReference type="Rhea" id="RHEA-COMP:17342"/>
        <dbReference type="ChEBI" id="CHEBI:33019"/>
        <dbReference type="ChEBI" id="CHEBI:61557"/>
        <dbReference type="ChEBI" id="CHEBI:140395"/>
        <dbReference type="EC" id="2.7.7.6"/>
    </reaction>
</comment>
<evidence type="ECO:0000256" key="7">
    <source>
        <dbReference type="ARBA" id="ARBA00048552"/>
    </source>
</evidence>
<dbReference type="EC" id="2.7.7.6" evidence="2"/>
<dbReference type="InterPro" id="IPR002092">
    <property type="entry name" value="DNA-dir_Rpol_phage-type"/>
</dbReference>
<dbReference type="PANTHER" id="PTHR10102">
    <property type="entry name" value="DNA-DIRECTED RNA POLYMERASE, MITOCHONDRIAL"/>
    <property type="match status" value="1"/>
</dbReference>
<proteinExistence type="inferred from homology"/>
<keyword evidence="4" id="KW-0808">Transferase</keyword>
<dbReference type="GO" id="GO:0003677">
    <property type="term" value="F:DNA binding"/>
    <property type="evidence" value="ECO:0007669"/>
    <property type="project" value="InterPro"/>
</dbReference>
<evidence type="ECO:0000256" key="2">
    <source>
        <dbReference type="ARBA" id="ARBA00012418"/>
    </source>
</evidence>
<keyword evidence="5" id="KW-0548">Nucleotidyltransferase</keyword>
<dbReference type="GO" id="GO:0006390">
    <property type="term" value="P:mitochondrial transcription"/>
    <property type="evidence" value="ECO:0007669"/>
    <property type="project" value="TreeGrafter"/>
</dbReference>
<evidence type="ECO:0000313" key="9">
    <source>
        <dbReference type="EMBL" id="SVC57558.1"/>
    </source>
</evidence>
<evidence type="ECO:0000256" key="5">
    <source>
        <dbReference type="ARBA" id="ARBA00022695"/>
    </source>
</evidence>
<protein>
    <recommendedName>
        <fullName evidence="2">DNA-directed RNA polymerase</fullName>
        <ecNumber evidence="2">2.7.7.6</ecNumber>
    </recommendedName>
</protein>